<dbReference type="AlphaFoldDB" id="A0A2Z2I1C3"/>
<reference evidence="3" key="1">
    <citation type="submission" date="2017-02" db="EMBL/GenBank/DDBJ databases">
        <title>Natronthermophilus aegyptiacus gen. nov.,sp. nov., an aerobic, extremely halophilic alkalithermophilic archaeon isolated from the athalassohaline Wadi An Natrun, Egypt.</title>
        <authorList>
            <person name="Zhao B."/>
        </authorList>
    </citation>
    <scope>NUCLEOTIDE SEQUENCE [LARGE SCALE GENOMIC DNA]</scope>
    <source>
        <strain evidence="3">JW/NM-HA 15</strain>
    </source>
</reference>
<evidence type="ECO:0000256" key="1">
    <source>
        <dbReference type="SAM" id="MobiDB-lite"/>
    </source>
</evidence>
<dbReference type="KEGG" id="naj:B1756_18780"/>
<organism evidence="2 3">
    <name type="scientific">Natrarchaeobaculum aegyptiacum</name>
    <dbReference type="NCBI Taxonomy" id="745377"/>
    <lineage>
        <taxon>Archaea</taxon>
        <taxon>Methanobacteriati</taxon>
        <taxon>Methanobacteriota</taxon>
        <taxon>Stenosarchaea group</taxon>
        <taxon>Halobacteria</taxon>
        <taxon>Halobacteriales</taxon>
        <taxon>Natrialbaceae</taxon>
        <taxon>Natrarchaeobaculum</taxon>
    </lineage>
</organism>
<dbReference type="OrthoDB" id="210343at2157"/>
<accession>A0A2Z2I1C3</accession>
<dbReference type="GeneID" id="32896163"/>
<dbReference type="EMBL" id="CP019893">
    <property type="protein sequence ID" value="ARS91564.1"/>
    <property type="molecule type" value="Genomic_DNA"/>
</dbReference>
<feature type="region of interest" description="Disordered" evidence="1">
    <location>
        <begin position="51"/>
        <end position="72"/>
    </location>
</feature>
<keyword evidence="3" id="KW-1185">Reference proteome</keyword>
<sequence length="133" mass="15098">MATDDPSMERTSVKTYVPAYQKEEWARHAEALGMSQSEFIRTMVQAGRADFEIPSMVEPTATTDRAESTDTGDFEDRIVTVLKQENVLDWDELVDQLIDDVEDDLDAALGQLQDENRIRYSGRDGGYMLIDDE</sequence>
<dbReference type="InterPro" id="IPR043828">
    <property type="entry name" value="DUF5805"/>
</dbReference>
<dbReference type="Pfam" id="PF19121">
    <property type="entry name" value="DUF5805"/>
    <property type="match status" value="1"/>
</dbReference>
<dbReference type="Proteomes" id="UP000250088">
    <property type="component" value="Chromosome"/>
</dbReference>
<gene>
    <name evidence="2" type="ORF">B1756_18780</name>
</gene>
<evidence type="ECO:0000313" key="2">
    <source>
        <dbReference type="EMBL" id="ARS91564.1"/>
    </source>
</evidence>
<proteinExistence type="predicted"/>
<protein>
    <submittedName>
        <fullName evidence="2">Uncharacterized protein</fullName>
    </submittedName>
</protein>
<dbReference type="RefSeq" id="WP_086889933.1">
    <property type="nucleotide sequence ID" value="NZ_CP019893.1"/>
</dbReference>
<name>A0A2Z2I1C3_9EURY</name>
<evidence type="ECO:0000313" key="3">
    <source>
        <dbReference type="Proteomes" id="UP000250088"/>
    </source>
</evidence>